<dbReference type="GO" id="GO:0008270">
    <property type="term" value="F:zinc ion binding"/>
    <property type="evidence" value="ECO:0007669"/>
    <property type="project" value="UniProtKB-KW"/>
</dbReference>
<dbReference type="Proteomes" id="UP000813824">
    <property type="component" value="Unassembled WGS sequence"/>
</dbReference>
<dbReference type="Pfam" id="PF14737">
    <property type="entry name" value="DUF4470"/>
    <property type="match status" value="1"/>
</dbReference>
<dbReference type="Pfam" id="PF01753">
    <property type="entry name" value="zf-MYND"/>
    <property type="match status" value="1"/>
</dbReference>
<keyword evidence="1" id="KW-0479">Metal-binding</keyword>
<keyword evidence="3" id="KW-0862">Zinc</keyword>
<name>A0A8K0UQA7_9AGAR</name>
<accession>A0A8K0UQA7</accession>
<organism evidence="6 7">
    <name type="scientific">Cristinia sonorae</name>
    <dbReference type="NCBI Taxonomy" id="1940300"/>
    <lineage>
        <taxon>Eukaryota</taxon>
        <taxon>Fungi</taxon>
        <taxon>Dikarya</taxon>
        <taxon>Basidiomycota</taxon>
        <taxon>Agaricomycotina</taxon>
        <taxon>Agaricomycetes</taxon>
        <taxon>Agaricomycetidae</taxon>
        <taxon>Agaricales</taxon>
        <taxon>Pleurotineae</taxon>
        <taxon>Stephanosporaceae</taxon>
        <taxon>Cristinia</taxon>
    </lineage>
</organism>
<comment type="caution">
    <text evidence="6">The sequence shown here is derived from an EMBL/GenBank/DDBJ whole genome shotgun (WGS) entry which is preliminary data.</text>
</comment>
<keyword evidence="7" id="KW-1185">Reference proteome</keyword>
<dbReference type="SUPFAM" id="SSF144232">
    <property type="entry name" value="HIT/MYND zinc finger-like"/>
    <property type="match status" value="1"/>
</dbReference>
<dbReference type="PROSITE" id="PS50865">
    <property type="entry name" value="ZF_MYND_2"/>
    <property type="match status" value="1"/>
</dbReference>
<evidence type="ECO:0000313" key="6">
    <source>
        <dbReference type="EMBL" id="KAH8101977.1"/>
    </source>
</evidence>
<evidence type="ECO:0000256" key="4">
    <source>
        <dbReference type="PROSITE-ProRule" id="PRU00134"/>
    </source>
</evidence>
<reference evidence="6" key="1">
    <citation type="journal article" date="2021" name="New Phytol.">
        <title>Evolutionary innovations through gain and loss of genes in the ectomycorrhizal Boletales.</title>
        <authorList>
            <person name="Wu G."/>
            <person name="Miyauchi S."/>
            <person name="Morin E."/>
            <person name="Kuo A."/>
            <person name="Drula E."/>
            <person name="Varga T."/>
            <person name="Kohler A."/>
            <person name="Feng B."/>
            <person name="Cao Y."/>
            <person name="Lipzen A."/>
            <person name="Daum C."/>
            <person name="Hundley H."/>
            <person name="Pangilinan J."/>
            <person name="Johnson J."/>
            <person name="Barry K."/>
            <person name="LaButti K."/>
            <person name="Ng V."/>
            <person name="Ahrendt S."/>
            <person name="Min B."/>
            <person name="Choi I.G."/>
            <person name="Park H."/>
            <person name="Plett J.M."/>
            <person name="Magnuson J."/>
            <person name="Spatafora J.W."/>
            <person name="Nagy L.G."/>
            <person name="Henrissat B."/>
            <person name="Grigoriev I.V."/>
            <person name="Yang Z.L."/>
            <person name="Xu J."/>
            <person name="Martin F.M."/>
        </authorList>
    </citation>
    <scope>NUCLEOTIDE SEQUENCE</scope>
    <source>
        <strain evidence="6">KKN 215</strain>
    </source>
</reference>
<sequence>MMHRNKSALIQAFDDLCVSRDYPHVGLSPKADTQFVEANFVAVTAIFDKAVVVHSLPRSLICAYGEPRISLFCTEKGTFTCSACKLVKYCSKQCQREHWLEHKKVCKHSIRLLQWQPAWVAERRQPLFISAPDFKTECHLWGNVPAYDLLNISSNKESCDHDLSICFPASGDLRNIILTVNNLPFDYNHDLTILLNDGEPNIVIRNIMLLLILGSTLNPMDAANVALHFWYSVYLPEEYFTFIVFRMGDFSAHAMNHKEESYSTKIGSRAVLSGEMSKRFFHLMTQMPLNASYGVQGVKREMNRVRFGPVQNDRYDSRYERLGPSYRLASHEYRKFGLVLPFAARRDRFNTPNHSLFSPEGKWLQDDLADPLQSWDTADVFAAGRHYGVPQADVYGCLYFYLRDQLSSFAERLKTFNISFHLFNLGPSELATRISTGYLYKCGISRSILFDRIDLSNIVECECVGISKALTDWEPYLAACKDATLLAHFRSWFSKQKGGHLSSVGEDTCSEILSNMLRDNRVRFRLINSAPNGDLETLNGLVCNNPCMMTYYDNAKAFQTYLNTSGLPESLRQLGLKRKTRHTIVPPCAFNLI</sequence>
<protein>
    <recommendedName>
        <fullName evidence="5">MYND-type domain-containing protein</fullName>
    </recommendedName>
</protein>
<dbReference type="EMBL" id="JAEVFJ010000011">
    <property type="protein sequence ID" value="KAH8101977.1"/>
    <property type="molecule type" value="Genomic_DNA"/>
</dbReference>
<gene>
    <name evidence="6" type="ORF">BXZ70DRAFT_987516</name>
</gene>
<evidence type="ECO:0000256" key="1">
    <source>
        <dbReference type="ARBA" id="ARBA00022723"/>
    </source>
</evidence>
<evidence type="ECO:0000256" key="3">
    <source>
        <dbReference type="ARBA" id="ARBA00022833"/>
    </source>
</evidence>
<evidence type="ECO:0000256" key="2">
    <source>
        <dbReference type="ARBA" id="ARBA00022771"/>
    </source>
</evidence>
<dbReference type="InterPro" id="IPR002893">
    <property type="entry name" value="Znf_MYND"/>
</dbReference>
<evidence type="ECO:0000313" key="7">
    <source>
        <dbReference type="Proteomes" id="UP000813824"/>
    </source>
</evidence>
<dbReference type="Gene3D" id="6.10.140.2220">
    <property type="match status" value="1"/>
</dbReference>
<keyword evidence="2 4" id="KW-0863">Zinc-finger</keyword>
<dbReference type="InterPro" id="IPR027974">
    <property type="entry name" value="DUF4470"/>
</dbReference>
<feature type="domain" description="MYND-type" evidence="5">
    <location>
        <begin position="70"/>
        <end position="106"/>
    </location>
</feature>
<dbReference type="AlphaFoldDB" id="A0A8K0UQA7"/>
<dbReference type="OrthoDB" id="5282002at2759"/>
<evidence type="ECO:0000259" key="5">
    <source>
        <dbReference type="PROSITE" id="PS50865"/>
    </source>
</evidence>
<proteinExistence type="predicted"/>